<comment type="similarity">
    <text evidence="1">Belongs to the N-Me-Phe pilin family.</text>
</comment>
<gene>
    <name evidence="5" type="ORF">HMPREF9123_1989</name>
</gene>
<feature type="transmembrane region" description="Helical" evidence="3">
    <location>
        <begin position="80"/>
        <end position="106"/>
    </location>
</feature>
<evidence type="ECO:0000313" key="5">
    <source>
        <dbReference type="EMBL" id="EGF10352.1"/>
    </source>
</evidence>
<name>F2BE33_9NEIS</name>
<dbReference type="GO" id="GO:0009289">
    <property type="term" value="C:pilus"/>
    <property type="evidence" value="ECO:0007669"/>
    <property type="project" value="InterPro"/>
</dbReference>
<dbReference type="GO" id="GO:0007155">
    <property type="term" value="P:cell adhesion"/>
    <property type="evidence" value="ECO:0007669"/>
    <property type="project" value="InterPro"/>
</dbReference>
<dbReference type="InterPro" id="IPR045584">
    <property type="entry name" value="Pilin-like"/>
</dbReference>
<comment type="caution">
    <text evidence="5">The sequence shown here is derived from an EMBL/GenBank/DDBJ whole genome shotgun (WGS) entry which is preliminary data.</text>
</comment>
<feature type="region of interest" description="Disordered" evidence="2">
    <location>
        <begin position="1"/>
        <end position="23"/>
    </location>
</feature>
<feature type="compositionally biased region" description="Basic and acidic residues" evidence="2">
    <location>
        <begin position="141"/>
        <end position="157"/>
    </location>
</feature>
<dbReference type="InterPro" id="IPR025241">
    <property type="entry name" value="DUF4190"/>
</dbReference>
<reference evidence="5 6" key="1">
    <citation type="submission" date="2011-02" db="EMBL/GenBank/DDBJ databases">
        <authorList>
            <person name="Muzny D."/>
            <person name="Qin X."/>
            <person name="Deng J."/>
            <person name="Jiang H."/>
            <person name="Liu Y."/>
            <person name="Qu J."/>
            <person name="Song X.-Z."/>
            <person name="Zhang L."/>
            <person name="Thornton R."/>
            <person name="Coyle M."/>
            <person name="Francisco L."/>
            <person name="Jackson L."/>
            <person name="Javaid M."/>
            <person name="Korchina V."/>
            <person name="Kovar C."/>
            <person name="Mata R."/>
            <person name="Mathew T."/>
            <person name="Ngo R."/>
            <person name="Nguyen L."/>
            <person name="Nguyen N."/>
            <person name="Okwuonu G."/>
            <person name="Ongeri F."/>
            <person name="Pham C."/>
            <person name="Simmons D."/>
            <person name="Wilczek-Boney K."/>
            <person name="Hale W."/>
            <person name="Jakkamsetti A."/>
            <person name="Pham P."/>
            <person name="Ruth R."/>
            <person name="San Lucas F."/>
            <person name="Warren J."/>
            <person name="Zhang J."/>
            <person name="Zhao Z."/>
            <person name="Zhou C."/>
            <person name="Zhu D."/>
            <person name="Lee S."/>
            <person name="Bess C."/>
            <person name="Blankenburg K."/>
            <person name="Forbes L."/>
            <person name="Fu Q."/>
            <person name="Gubbala S."/>
            <person name="Hirani K."/>
            <person name="Jayaseelan J.C."/>
            <person name="Lara F."/>
            <person name="Munidasa M."/>
            <person name="Palculict T."/>
            <person name="Patil S."/>
            <person name="Pu L.-L."/>
            <person name="Saada N."/>
            <person name="Tang L."/>
            <person name="Weissenberger G."/>
            <person name="Zhu Y."/>
            <person name="Hemphill L."/>
            <person name="Shang Y."/>
            <person name="Youmans B."/>
            <person name="Ayvaz T."/>
            <person name="Ross M."/>
            <person name="Santibanez J."/>
            <person name="Aqrawi P."/>
            <person name="Gross S."/>
            <person name="Joshi V."/>
            <person name="Fowler G."/>
            <person name="Nazareth L."/>
            <person name="Reid J."/>
            <person name="Worley K."/>
            <person name="Petrosino J."/>
            <person name="Highlander S."/>
            <person name="Gibbs R."/>
        </authorList>
    </citation>
    <scope>NUCLEOTIDE SEQUENCE [LARGE SCALE GENOMIC DNA]</scope>
    <source>
        <strain evidence="5 6">ATCC BAA-1200</strain>
    </source>
</reference>
<dbReference type="STRING" id="267212.GCA_001063965_00667"/>
<dbReference type="InterPro" id="IPR001082">
    <property type="entry name" value="Pilin"/>
</dbReference>
<keyword evidence="3" id="KW-0472">Membrane</keyword>
<accession>F2BE33</accession>
<dbReference type="Proteomes" id="UP000004105">
    <property type="component" value="Unassembled WGS sequence"/>
</dbReference>
<keyword evidence="6" id="KW-1185">Reference proteome</keyword>
<evidence type="ECO:0000313" key="6">
    <source>
        <dbReference type="Proteomes" id="UP000004105"/>
    </source>
</evidence>
<evidence type="ECO:0000256" key="2">
    <source>
        <dbReference type="SAM" id="MobiDB-lite"/>
    </source>
</evidence>
<dbReference type="Gene3D" id="3.30.700.10">
    <property type="entry name" value="Glycoprotein, Type 4 Pilin"/>
    <property type="match status" value="1"/>
</dbReference>
<dbReference type="RefSeq" id="WP_007342995.1">
    <property type="nucleotide sequence ID" value="NZ_GL878494.1"/>
</dbReference>
<dbReference type="AlphaFoldDB" id="F2BE33"/>
<feature type="region of interest" description="Disordered" evidence="2">
    <location>
        <begin position="135"/>
        <end position="163"/>
    </location>
</feature>
<keyword evidence="3" id="KW-1133">Transmembrane helix</keyword>
<dbReference type="HOGENOM" id="CLU_1260335_0_0_4"/>
<dbReference type="Pfam" id="PF13828">
    <property type="entry name" value="DUF4190"/>
    <property type="match status" value="1"/>
</dbReference>
<feature type="compositionally biased region" description="Polar residues" evidence="2">
    <location>
        <begin position="1"/>
        <end position="17"/>
    </location>
</feature>
<dbReference type="OrthoDB" id="8592370at2"/>
<dbReference type="Pfam" id="PF00114">
    <property type="entry name" value="Pilin"/>
    <property type="match status" value="1"/>
</dbReference>
<feature type="domain" description="DUF4190" evidence="4">
    <location>
        <begin position="35"/>
        <end position="95"/>
    </location>
</feature>
<dbReference type="EMBL" id="AFAY01000042">
    <property type="protein sequence ID" value="EGF10352.1"/>
    <property type="molecule type" value="Genomic_DNA"/>
</dbReference>
<sequence length="232" mass="25257">MNDYTNPDPQQSGNDNRYYQAPQWQPPAANGTNGLAVASLVCSIIGWFIPVIIGLLAIIFGHIARGQIRQRKQGGDGLAIAGLVMGYIQVPIMGLSIAAAIVLPAYQDYVTRAKLTEANQELTRPLATLGGKLATAAENGSRSENETEEETATKTENDGFTLPPNSRYWQDVYVEDGIVYARLKADPALAAPVRGKTVVYTPRIHGGSVSWRCDFADDTSRRFLPRMCADIE</sequence>
<feature type="transmembrane region" description="Helical" evidence="3">
    <location>
        <begin position="35"/>
        <end position="60"/>
    </location>
</feature>
<evidence type="ECO:0000256" key="3">
    <source>
        <dbReference type="SAM" id="Phobius"/>
    </source>
</evidence>
<evidence type="ECO:0000259" key="4">
    <source>
        <dbReference type="Pfam" id="PF13828"/>
    </source>
</evidence>
<evidence type="ECO:0000256" key="1">
    <source>
        <dbReference type="ARBA" id="ARBA00005233"/>
    </source>
</evidence>
<dbReference type="SUPFAM" id="SSF54523">
    <property type="entry name" value="Pili subunits"/>
    <property type="match status" value="1"/>
</dbReference>
<organism evidence="5 6">
    <name type="scientific">Neisseria bacilliformis ATCC BAA-1200</name>
    <dbReference type="NCBI Taxonomy" id="888742"/>
    <lineage>
        <taxon>Bacteria</taxon>
        <taxon>Pseudomonadati</taxon>
        <taxon>Pseudomonadota</taxon>
        <taxon>Betaproteobacteria</taxon>
        <taxon>Neisseriales</taxon>
        <taxon>Neisseriaceae</taxon>
        <taxon>Neisseria</taxon>
    </lineage>
</organism>
<keyword evidence="3" id="KW-0812">Transmembrane</keyword>
<proteinExistence type="inferred from homology"/>
<protein>
    <submittedName>
        <fullName evidence="5">Fimbrial protein EcpD</fullName>
    </submittedName>
</protein>